<dbReference type="InterPro" id="IPR038432">
    <property type="entry name" value="PulS/OutS-like_sf"/>
</dbReference>
<dbReference type="Gene3D" id="1.20.58.1630">
    <property type="entry name" value="Chaperone lipoprotein PulS/OutS"/>
    <property type="match status" value="1"/>
</dbReference>
<dbReference type="Proteomes" id="UP000038750">
    <property type="component" value="Unassembled WGS sequence"/>
</dbReference>
<dbReference type="AlphaFoldDB" id="A0A0T9M9H7"/>
<name>A0A0T9M9H7_YERIN</name>
<dbReference type="RefSeq" id="WP_050073615.1">
    <property type="nucleotide sequence ID" value="NZ_CPZJ01000008.1"/>
</dbReference>
<keyword evidence="1" id="KW-0449">Lipoprotein</keyword>
<dbReference type="OrthoDB" id="6480711at2"/>
<reference evidence="1 2" key="1">
    <citation type="submission" date="2015-03" db="EMBL/GenBank/DDBJ databases">
        <authorList>
            <person name="Murphy D."/>
        </authorList>
    </citation>
    <scope>NUCLEOTIDE SEQUENCE [LARGE SCALE GENOMIC DNA]</scope>
    <source>
        <strain evidence="1 2">BR165/97</strain>
    </source>
</reference>
<evidence type="ECO:0000313" key="2">
    <source>
        <dbReference type="Proteomes" id="UP000038750"/>
    </source>
</evidence>
<protein>
    <submittedName>
        <fullName evidence="1">Lipoprotein</fullName>
    </submittedName>
</protein>
<sequence length="119" mass="13612">MKLKVVLFFTPIFFGCQTHKNESLIQKGKIEQLTALVSGMRYLKEVCGMERLPSEDKVVNSATTMMKSDNPLSSQQSSRSLSELTDIRYEKLKNDGVDNNYKCKELSEILNNFIIKIDQ</sequence>
<dbReference type="NCBIfam" id="TIGR01004">
    <property type="entry name" value="PulS_OutS"/>
    <property type="match status" value="1"/>
</dbReference>
<dbReference type="EMBL" id="CPZJ01000008">
    <property type="protein sequence ID" value="CNF82608.1"/>
    <property type="molecule type" value="Genomic_DNA"/>
</dbReference>
<accession>A0A0T9M9H7</accession>
<dbReference type="Pfam" id="PF09691">
    <property type="entry name" value="T2SS_PulS_OutS"/>
    <property type="match status" value="1"/>
</dbReference>
<gene>
    <name evidence="1" type="primary">pulS</name>
    <name evidence="1" type="ORF">ERS008530_02220</name>
</gene>
<dbReference type="GO" id="GO:0006886">
    <property type="term" value="P:intracellular protein transport"/>
    <property type="evidence" value="ECO:0007669"/>
    <property type="project" value="InterPro"/>
</dbReference>
<evidence type="ECO:0000313" key="1">
    <source>
        <dbReference type="EMBL" id="CNF82608.1"/>
    </source>
</evidence>
<dbReference type="InterPro" id="IPR005699">
    <property type="entry name" value="Chap_lipoprot_PulS/OutS"/>
</dbReference>
<organism evidence="1 2">
    <name type="scientific">Yersinia intermedia</name>
    <dbReference type="NCBI Taxonomy" id="631"/>
    <lineage>
        <taxon>Bacteria</taxon>
        <taxon>Pseudomonadati</taxon>
        <taxon>Pseudomonadota</taxon>
        <taxon>Gammaproteobacteria</taxon>
        <taxon>Enterobacterales</taxon>
        <taxon>Yersiniaceae</taxon>
        <taxon>Yersinia</taxon>
    </lineage>
</organism>
<dbReference type="InterPro" id="IPR019114">
    <property type="entry name" value="Chap_lipoprot_PulS/OutS-like"/>
</dbReference>
<dbReference type="PROSITE" id="PS51257">
    <property type="entry name" value="PROKAR_LIPOPROTEIN"/>
    <property type="match status" value="1"/>
</dbReference>
<proteinExistence type="predicted"/>